<dbReference type="OrthoDB" id="191139at2759"/>
<protein>
    <submittedName>
        <fullName evidence="3">Retinol dehydrogenase 12</fullName>
    </submittedName>
</protein>
<dbReference type="PANTHER" id="PTHR43157">
    <property type="entry name" value="PHOSPHATIDYLINOSITOL-GLYCAN BIOSYNTHESIS CLASS F PROTEIN-RELATED"/>
    <property type="match status" value="1"/>
</dbReference>
<gene>
    <name evidence="3" type="ORF">EAI_02342</name>
</gene>
<keyword evidence="1" id="KW-0560">Oxidoreductase</keyword>
<organism evidence="4">
    <name type="scientific">Harpegnathos saltator</name>
    <name type="common">Jerdon's jumping ant</name>
    <dbReference type="NCBI Taxonomy" id="610380"/>
    <lineage>
        <taxon>Eukaryota</taxon>
        <taxon>Metazoa</taxon>
        <taxon>Ecdysozoa</taxon>
        <taxon>Arthropoda</taxon>
        <taxon>Hexapoda</taxon>
        <taxon>Insecta</taxon>
        <taxon>Pterygota</taxon>
        <taxon>Neoptera</taxon>
        <taxon>Endopterygota</taxon>
        <taxon>Hymenoptera</taxon>
        <taxon>Apocrita</taxon>
        <taxon>Aculeata</taxon>
        <taxon>Formicoidea</taxon>
        <taxon>Formicidae</taxon>
        <taxon>Ponerinae</taxon>
        <taxon>Ponerini</taxon>
        <taxon>Harpegnathos</taxon>
    </lineage>
</organism>
<dbReference type="SUPFAM" id="SSF51735">
    <property type="entry name" value="NAD(P)-binding Rossmann-fold domains"/>
    <property type="match status" value="1"/>
</dbReference>
<dbReference type="Gene3D" id="3.40.50.720">
    <property type="entry name" value="NAD(P)-binding Rossmann-like Domain"/>
    <property type="match status" value="1"/>
</dbReference>
<evidence type="ECO:0000313" key="4">
    <source>
        <dbReference type="Proteomes" id="UP000008237"/>
    </source>
</evidence>
<dbReference type="STRING" id="610380.E2C0K6"/>
<evidence type="ECO:0000256" key="1">
    <source>
        <dbReference type="ARBA" id="ARBA00023002"/>
    </source>
</evidence>
<dbReference type="PhylomeDB" id="E2C0K6"/>
<evidence type="ECO:0000256" key="2">
    <source>
        <dbReference type="RuleBase" id="RU000363"/>
    </source>
</evidence>
<dbReference type="Proteomes" id="UP000008237">
    <property type="component" value="Unassembled WGS sequence"/>
</dbReference>
<keyword evidence="4" id="KW-1185">Reference proteome</keyword>
<accession>E2C0K6</accession>
<evidence type="ECO:0000313" key="3">
    <source>
        <dbReference type="EMBL" id="EFN78523.1"/>
    </source>
</evidence>
<dbReference type="AlphaFoldDB" id="E2C0K6"/>
<dbReference type="PANTHER" id="PTHR43157:SF73">
    <property type="entry name" value="WW DOMAIN-CONTAINING OXIDOREDUCTASE-LIKE PROTEIN"/>
    <property type="match status" value="1"/>
</dbReference>
<dbReference type="PRINTS" id="PR00080">
    <property type="entry name" value="SDRFAMILY"/>
</dbReference>
<dbReference type="InterPro" id="IPR002347">
    <property type="entry name" value="SDR_fam"/>
</dbReference>
<dbReference type="KEGG" id="hst:105188653"/>
<dbReference type="Pfam" id="PF00106">
    <property type="entry name" value="adh_short"/>
    <property type="match status" value="1"/>
</dbReference>
<name>E2C0K6_HARSA</name>
<dbReference type="InParanoid" id="E2C0K6"/>
<dbReference type="EMBL" id="GL451800">
    <property type="protein sequence ID" value="EFN78523.1"/>
    <property type="molecule type" value="Genomic_DNA"/>
</dbReference>
<proteinExistence type="inferred from homology"/>
<reference evidence="3 4" key="1">
    <citation type="journal article" date="2010" name="Science">
        <title>Genomic comparison of the ants Camponotus floridanus and Harpegnathos saltator.</title>
        <authorList>
            <person name="Bonasio R."/>
            <person name="Zhang G."/>
            <person name="Ye C."/>
            <person name="Mutti N.S."/>
            <person name="Fang X."/>
            <person name="Qin N."/>
            <person name="Donahue G."/>
            <person name="Yang P."/>
            <person name="Li Q."/>
            <person name="Li C."/>
            <person name="Zhang P."/>
            <person name="Huang Z."/>
            <person name="Berger S.L."/>
            <person name="Reinberg D."/>
            <person name="Wang J."/>
            <person name="Liebig J."/>
        </authorList>
    </citation>
    <scope>NUCLEOTIDE SEQUENCE [LARGE SCALE GENOMIC DNA]</scope>
    <source>
        <strain evidence="3 4">R22 G/1</strain>
    </source>
</reference>
<dbReference type="OMA" id="KTANTYM"/>
<comment type="similarity">
    <text evidence="2">Belongs to the short-chain dehydrogenases/reductases (SDR) family.</text>
</comment>
<sequence length="332" mass="37387">MWPFNPSCKSTARLDGKTVIITGANAGIGKETARDLYRRGARVILACRDRIKAEAAVDDIKKNPPSNLAGPQFAGNVGELAIYELRLDNFRSVRECANNLLRHEPTIHILINNAGICSCPFKKTEDGNEIQLQTNYLGHFLLTLLLLPKLQSSAPGCRIINVSSIAHWFINMHFDDLNMEKSYNPLLAYAQSKLANILFTKELARRLADANIQGINTYALHPGLIATDISRHVNQGMFYGSKFLFNLLCWIFGKNVEQGAQTTIHCSVDEKADEETGLYYYDCHPGMTSFKAKDRRNAERLWNVTCWLLHLKPEANMTELLKIVSRQITECD</sequence>
<dbReference type="GO" id="GO:0016491">
    <property type="term" value="F:oxidoreductase activity"/>
    <property type="evidence" value="ECO:0007669"/>
    <property type="project" value="UniProtKB-KW"/>
</dbReference>
<dbReference type="InterPro" id="IPR036291">
    <property type="entry name" value="NAD(P)-bd_dom_sf"/>
</dbReference>
<dbReference type="PRINTS" id="PR00081">
    <property type="entry name" value="GDHRDH"/>
</dbReference>